<proteinExistence type="predicted"/>
<feature type="compositionally biased region" description="Basic and acidic residues" evidence="7">
    <location>
        <begin position="46"/>
        <end position="55"/>
    </location>
</feature>
<dbReference type="Pfam" id="PF00172">
    <property type="entry name" value="Zn_clus"/>
    <property type="match status" value="1"/>
</dbReference>
<dbReference type="InterPro" id="IPR036864">
    <property type="entry name" value="Zn2-C6_fun-type_DNA-bd_sf"/>
</dbReference>
<dbReference type="InterPro" id="IPR050987">
    <property type="entry name" value="AtrR-like"/>
</dbReference>
<dbReference type="PROSITE" id="PS00463">
    <property type="entry name" value="ZN2_CY6_FUNGAL_1"/>
    <property type="match status" value="1"/>
</dbReference>
<dbReference type="Proteomes" id="UP000018001">
    <property type="component" value="Unassembled WGS sequence"/>
</dbReference>
<evidence type="ECO:0000256" key="6">
    <source>
        <dbReference type="ARBA" id="ARBA00023242"/>
    </source>
</evidence>
<dbReference type="EMBL" id="BAUL01000082">
    <property type="protein sequence ID" value="GAD94248.1"/>
    <property type="molecule type" value="Genomic_DNA"/>
</dbReference>
<evidence type="ECO:0000256" key="4">
    <source>
        <dbReference type="ARBA" id="ARBA00023125"/>
    </source>
</evidence>
<dbReference type="GO" id="GO:0008270">
    <property type="term" value="F:zinc ion binding"/>
    <property type="evidence" value="ECO:0007669"/>
    <property type="project" value="InterPro"/>
</dbReference>
<keyword evidence="6" id="KW-0539">Nucleus</keyword>
<dbReference type="Gene3D" id="4.10.240.10">
    <property type="entry name" value="Zn(2)-C6 fungal-type DNA-binding domain"/>
    <property type="match status" value="1"/>
</dbReference>
<dbReference type="GO" id="GO:0003677">
    <property type="term" value="F:DNA binding"/>
    <property type="evidence" value="ECO:0007669"/>
    <property type="project" value="UniProtKB-KW"/>
</dbReference>
<dbReference type="SMART" id="SM00906">
    <property type="entry name" value="Fungal_trans"/>
    <property type="match status" value="1"/>
</dbReference>
<dbReference type="CDD" id="cd12148">
    <property type="entry name" value="fungal_TF_MHR"/>
    <property type="match status" value="1"/>
</dbReference>
<dbReference type="SMART" id="SM00066">
    <property type="entry name" value="GAL4"/>
    <property type="match status" value="1"/>
</dbReference>
<keyword evidence="2" id="KW-0479">Metal-binding</keyword>
<dbReference type="eggNOG" id="ENOG502RZ6G">
    <property type="taxonomic scope" value="Eukaryota"/>
</dbReference>
<name>V5FQH4_BYSSN</name>
<keyword evidence="4" id="KW-0238">DNA-binding</keyword>
<feature type="domain" description="Zn(2)-C6 fungal-type" evidence="8">
    <location>
        <begin position="9"/>
        <end position="39"/>
    </location>
</feature>
<evidence type="ECO:0000313" key="10">
    <source>
        <dbReference type="Proteomes" id="UP000018001"/>
    </source>
</evidence>
<dbReference type="GO" id="GO:0006351">
    <property type="term" value="P:DNA-templated transcription"/>
    <property type="evidence" value="ECO:0007669"/>
    <property type="project" value="InterPro"/>
</dbReference>
<dbReference type="HOGENOM" id="CLU_023747_0_0_1"/>
<organism evidence="9 10">
    <name type="scientific">Byssochlamys spectabilis (strain No. 5 / NBRC 109023)</name>
    <name type="common">Paecilomyces variotii</name>
    <dbReference type="NCBI Taxonomy" id="1356009"/>
    <lineage>
        <taxon>Eukaryota</taxon>
        <taxon>Fungi</taxon>
        <taxon>Dikarya</taxon>
        <taxon>Ascomycota</taxon>
        <taxon>Pezizomycotina</taxon>
        <taxon>Eurotiomycetes</taxon>
        <taxon>Eurotiomycetidae</taxon>
        <taxon>Eurotiales</taxon>
        <taxon>Thermoascaceae</taxon>
        <taxon>Paecilomyces</taxon>
    </lineage>
</organism>
<accession>V5FQH4</accession>
<sequence>MKRQRVELACEKCRLLKAKCDGQQPVCGRCSGYGFTCRWSDRKRTAAKDTRRDAQGSDLSHSESAILDDRASPTTQSHVAAYRQAIKNYEVLIQSMRPKLDGALRAALDMTLANIHRHIPEEVVFGDAIQSPDTQGTSIKKEVESPSYVGRASDIHFFNTVRDCMREHEAATAGEERDSQSYEQVDMSDDSTAFGRPLQLPSKEEAARYIEIYFSTIHVAYPFLYKAVVLRQCRRLWNGELDGKRDRSWLALINFIFAIGSYYTSFPRQETRDLQLHFQYFDQGTYFSNQFGAMCSLTNVWALLVQCFFLLAVSQTDRCWNILGFAIRMGQGIGLHVESSPTLRQSRFPPSVERELRRRAWYSMYVLDRLLALQLGRPMAIHESDFHVMLPSRSETLAFEADEEKSLSGDTSDTLKSSMMDYFLQVIRFSHIVGLVIRELYQPSQIDPSPDHMLLSASALDTSITEWKSNLPRHLRFDLGHTFEKSTTLKRQRNMLAVKFHHLRALIHRTFLCLPLLQRNNKPLMDLLQQDSARIKRAEKICISEAQQTARLLHNVSDERSLVHDFPWWQMIPCLICASSILFVAESFSENDGAGYDDTHGTLREDAETCLTVFEALSSNSDAAKKAMKMLQGLTRLRSLLGNIPNTELRLLAPEDVQQPVTFCSTSLIDDIPLIPGDNMPATSSSWQWPSEISNTMEWSAQFFDPAAYGLAQFDGGEFQVQHDTTLADSAHANQSE</sequence>
<evidence type="ECO:0000313" key="9">
    <source>
        <dbReference type="EMBL" id="GAD94248.1"/>
    </source>
</evidence>
<feature type="compositionally biased region" description="Basic and acidic residues" evidence="7">
    <location>
        <begin position="169"/>
        <end position="180"/>
    </location>
</feature>
<evidence type="ECO:0000256" key="5">
    <source>
        <dbReference type="ARBA" id="ARBA00023163"/>
    </source>
</evidence>
<dbReference type="GO" id="GO:0000981">
    <property type="term" value="F:DNA-binding transcription factor activity, RNA polymerase II-specific"/>
    <property type="evidence" value="ECO:0007669"/>
    <property type="project" value="InterPro"/>
</dbReference>
<dbReference type="PANTHER" id="PTHR46910">
    <property type="entry name" value="TRANSCRIPTION FACTOR PDR1"/>
    <property type="match status" value="1"/>
</dbReference>
<keyword evidence="10" id="KW-1185">Reference proteome</keyword>
<dbReference type="GO" id="GO:0005634">
    <property type="term" value="C:nucleus"/>
    <property type="evidence" value="ECO:0007669"/>
    <property type="project" value="UniProtKB-SubCell"/>
</dbReference>
<evidence type="ECO:0000256" key="2">
    <source>
        <dbReference type="ARBA" id="ARBA00022723"/>
    </source>
</evidence>
<dbReference type="InterPro" id="IPR007219">
    <property type="entry name" value="XnlR_reg_dom"/>
</dbReference>
<reference evidence="10" key="1">
    <citation type="journal article" date="2014" name="Genome Announc.">
        <title>Draft genome sequence of the formaldehyde-resistant fungus Byssochlamys spectabilis No. 5 (anamorph Paecilomyces variotii No. 5) (NBRC109023).</title>
        <authorList>
            <person name="Oka T."/>
            <person name="Ekino K."/>
            <person name="Fukuda K."/>
            <person name="Nomura Y."/>
        </authorList>
    </citation>
    <scope>NUCLEOTIDE SEQUENCE [LARGE SCALE GENOMIC DNA]</scope>
    <source>
        <strain evidence="10">No. 5 / NBRC 109023</strain>
    </source>
</reference>
<comment type="subcellular location">
    <subcellularLocation>
        <location evidence="1">Nucleus</location>
    </subcellularLocation>
</comment>
<evidence type="ECO:0000256" key="7">
    <source>
        <dbReference type="SAM" id="MobiDB-lite"/>
    </source>
</evidence>
<dbReference type="SUPFAM" id="SSF57701">
    <property type="entry name" value="Zn2/Cys6 DNA-binding domain"/>
    <property type="match status" value="1"/>
</dbReference>
<dbReference type="InterPro" id="IPR001138">
    <property type="entry name" value="Zn2Cys6_DnaBD"/>
</dbReference>
<dbReference type="PANTHER" id="PTHR46910:SF3">
    <property type="entry name" value="HALOTOLERANCE PROTEIN 9-RELATED"/>
    <property type="match status" value="1"/>
</dbReference>
<dbReference type="InParanoid" id="V5FQH4"/>
<dbReference type="AlphaFoldDB" id="V5FQH4"/>
<feature type="region of interest" description="Disordered" evidence="7">
    <location>
        <begin position="169"/>
        <end position="197"/>
    </location>
</feature>
<feature type="region of interest" description="Disordered" evidence="7">
    <location>
        <begin position="46"/>
        <end position="73"/>
    </location>
</feature>
<protein>
    <recommendedName>
        <fullName evidence="8">Zn(2)-C6 fungal-type domain-containing protein</fullName>
    </recommendedName>
</protein>
<dbReference type="CDD" id="cd00067">
    <property type="entry name" value="GAL4"/>
    <property type="match status" value="1"/>
</dbReference>
<keyword evidence="3" id="KW-0805">Transcription regulation</keyword>
<dbReference type="OrthoDB" id="3364175at2759"/>
<evidence type="ECO:0000256" key="1">
    <source>
        <dbReference type="ARBA" id="ARBA00004123"/>
    </source>
</evidence>
<evidence type="ECO:0000256" key="3">
    <source>
        <dbReference type="ARBA" id="ARBA00023015"/>
    </source>
</evidence>
<gene>
    <name evidence="9" type="ORF">PVAR5_2872</name>
</gene>
<dbReference type="Pfam" id="PF04082">
    <property type="entry name" value="Fungal_trans"/>
    <property type="match status" value="1"/>
</dbReference>
<comment type="caution">
    <text evidence="9">The sequence shown here is derived from an EMBL/GenBank/DDBJ whole genome shotgun (WGS) entry which is preliminary data.</text>
</comment>
<keyword evidence="5" id="KW-0804">Transcription</keyword>
<evidence type="ECO:0000259" key="8">
    <source>
        <dbReference type="PROSITE" id="PS50048"/>
    </source>
</evidence>
<dbReference type="PROSITE" id="PS50048">
    <property type="entry name" value="ZN2_CY6_FUNGAL_2"/>
    <property type="match status" value="1"/>
</dbReference>